<evidence type="ECO:0000313" key="3">
    <source>
        <dbReference type="Proteomes" id="UP000240988"/>
    </source>
</evidence>
<dbReference type="EMBL" id="FUFA01000002">
    <property type="protein sequence ID" value="SPM33666.1"/>
    <property type="molecule type" value="Genomic_DNA"/>
</dbReference>
<dbReference type="OrthoDB" id="4761399at2"/>
<dbReference type="RefSeq" id="WP_083743323.1">
    <property type="nucleotide sequence ID" value="NZ_LT721901.1"/>
</dbReference>
<evidence type="ECO:0000313" key="2">
    <source>
        <dbReference type="EMBL" id="SPM33666.1"/>
    </source>
</evidence>
<dbReference type="Pfam" id="PF14032">
    <property type="entry name" value="PknH_C"/>
    <property type="match status" value="1"/>
</dbReference>
<dbReference type="Gene3D" id="3.40.1000.70">
    <property type="entry name" value="PknH-like extracellular domain"/>
    <property type="match status" value="1"/>
</dbReference>
<evidence type="ECO:0000259" key="1">
    <source>
        <dbReference type="Pfam" id="PF14032"/>
    </source>
</evidence>
<protein>
    <submittedName>
        <fullName evidence="2">Sensor domain-containing protein</fullName>
    </submittedName>
</protein>
<dbReference type="Proteomes" id="UP000240988">
    <property type="component" value="Unassembled WGS sequence"/>
</dbReference>
<dbReference type="STRING" id="1841860.GCA_900157375_01471"/>
<dbReference type="AlphaFoldDB" id="A0A2U3NQ68"/>
<accession>A0A2U3NQ68</accession>
<sequence>MPTVVPARREGGRLARAGCYGSVATVAALLSGCTSLTTGTAVAADDLGHDAAPVPVAALDHLLLPPEQLSALLNTGEFVMKHAGSKMGDSQTTADDCVATFRATWGPVYQGSGWTAVRAQYLADRDGSKFKVWQGVVTFPLPLDAEAFYRKQVAAWHTCDNRRVEERFVDEAPSPDDFFKMGSASDHDGMLSMTHTEENSQTEWTCERALTARNNVIVDVESCTDRRADQAEVVANAIAAKVPVK</sequence>
<proteinExistence type="predicted"/>
<gene>
    <name evidence="2" type="ORF">MRAB57_1470</name>
</gene>
<name>A0A2U3NQ68_9MYCO</name>
<organism evidence="2 3">
    <name type="scientific">Mycobacterium rhizamassiliense</name>
    <dbReference type="NCBI Taxonomy" id="1841860"/>
    <lineage>
        <taxon>Bacteria</taxon>
        <taxon>Bacillati</taxon>
        <taxon>Actinomycetota</taxon>
        <taxon>Actinomycetes</taxon>
        <taxon>Mycobacteriales</taxon>
        <taxon>Mycobacteriaceae</taxon>
        <taxon>Mycobacterium</taxon>
    </lineage>
</organism>
<keyword evidence="3" id="KW-1185">Reference proteome</keyword>
<dbReference type="InterPro" id="IPR038232">
    <property type="entry name" value="PknH-like_Extracell_sf"/>
</dbReference>
<reference evidence="2 3" key="1">
    <citation type="submission" date="2017-01" db="EMBL/GenBank/DDBJ databases">
        <authorList>
            <consortium name="Urmite Genomes"/>
        </authorList>
    </citation>
    <scope>NUCLEOTIDE SEQUENCE [LARGE SCALE GENOMIC DNA]</scope>
    <source>
        <strain evidence="2 3">AB57</strain>
    </source>
</reference>
<feature type="domain" description="PknH-like extracellular" evidence="1">
    <location>
        <begin position="54"/>
        <end position="241"/>
    </location>
</feature>
<dbReference type="InterPro" id="IPR026954">
    <property type="entry name" value="PknH-like_Extracell"/>
</dbReference>